<feature type="domain" description="SHSP" evidence="3">
    <location>
        <begin position="32"/>
        <end position="144"/>
    </location>
</feature>
<dbReference type="PANTHER" id="PTHR11527">
    <property type="entry name" value="HEAT-SHOCK PROTEIN 20 FAMILY MEMBER"/>
    <property type="match status" value="1"/>
</dbReference>
<dbReference type="Pfam" id="PF00011">
    <property type="entry name" value="HSP20"/>
    <property type="match status" value="1"/>
</dbReference>
<name>A0A254NAR5_9BURK</name>
<comment type="caution">
    <text evidence="4">The sequence shown here is derived from an EMBL/GenBank/DDBJ whole genome shotgun (WGS) entry which is preliminary data.</text>
</comment>
<accession>A0A254NAR5</accession>
<proteinExistence type="inferred from homology"/>
<evidence type="ECO:0000259" key="3">
    <source>
        <dbReference type="PROSITE" id="PS01031"/>
    </source>
</evidence>
<dbReference type="EMBL" id="NISI01000001">
    <property type="protein sequence ID" value="OWR05071.1"/>
    <property type="molecule type" value="Genomic_DNA"/>
</dbReference>
<evidence type="ECO:0000256" key="1">
    <source>
        <dbReference type="PROSITE-ProRule" id="PRU00285"/>
    </source>
</evidence>
<dbReference type="AlphaFoldDB" id="A0A254NAR5"/>
<sequence length="144" mass="16026">MFLVPVNRNLSELSRSLDRFFDDNFFADNRDAGTAALRSPALDVIESETAYTVKLDMPGVAKDAVKVNIDGRRISVDAEQRKDDEKKDGERVIYRERTVSRFSRTFSLPQEISQSDSSASLEHGVLTLKLAKRGATSGSQLTVN</sequence>
<dbReference type="Proteomes" id="UP000197446">
    <property type="component" value="Unassembled WGS sequence"/>
</dbReference>
<protein>
    <submittedName>
        <fullName evidence="4">Heat-shock protein Hsp20</fullName>
    </submittedName>
</protein>
<dbReference type="RefSeq" id="WP_088481285.1">
    <property type="nucleotide sequence ID" value="NZ_NISI01000001.1"/>
</dbReference>
<evidence type="ECO:0000313" key="4">
    <source>
        <dbReference type="EMBL" id="OWR05071.1"/>
    </source>
</evidence>
<dbReference type="InterPro" id="IPR008978">
    <property type="entry name" value="HSP20-like_chaperone"/>
</dbReference>
<dbReference type="InterPro" id="IPR031107">
    <property type="entry name" value="Small_HSP"/>
</dbReference>
<keyword evidence="5" id="KW-1185">Reference proteome</keyword>
<gene>
    <name evidence="4" type="ORF">CDO81_00865</name>
</gene>
<dbReference type="CDD" id="cd06464">
    <property type="entry name" value="ACD_sHsps-like"/>
    <property type="match status" value="1"/>
</dbReference>
<dbReference type="PROSITE" id="PS01031">
    <property type="entry name" value="SHSP"/>
    <property type="match status" value="1"/>
</dbReference>
<comment type="similarity">
    <text evidence="1 2">Belongs to the small heat shock protein (HSP20) family.</text>
</comment>
<evidence type="ECO:0000313" key="5">
    <source>
        <dbReference type="Proteomes" id="UP000197446"/>
    </source>
</evidence>
<organism evidence="4 5">
    <name type="scientific">Roseateles puraquae</name>
    <dbReference type="NCBI Taxonomy" id="431059"/>
    <lineage>
        <taxon>Bacteria</taxon>
        <taxon>Pseudomonadati</taxon>
        <taxon>Pseudomonadota</taxon>
        <taxon>Betaproteobacteria</taxon>
        <taxon>Burkholderiales</taxon>
        <taxon>Sphaerotilaceae</taxon>
        <taxon>Roseateles</taxon>
    </lineage>
</organism>
<reference evidence="4 5" key="1">
    <citation type="journal article" date="2007" name="Int. J. Syst. Evol. Microbiol.">
        <title>Description of Pelomonas aquatica sp. nov. and Pelomonas puraquae sp. nov., isolated from industrial and haemodialysis water.</title>
        <authorList>
            <person name="Gomila M."/>
            <person name="Bowien B."/>
            <person name="Falsen E."/>
            <person name="Moore E.R."/>
            <person name="Lalucat J."/>
        </authorList>
    </citation>
    <scope>NUCLEOTIDE SEQUENCE [LARGE SCALE GENOMIC DNA]</scope>
    <source>
        <strain evidence="4 5">CCUG 52769</strain>
    </source>
</reference>
<dbReference type="InterPro" id="IPR002068">
    <property type="entry name" value="A-crystallin/Hsp20_dom"/>
</dbReference>
<dbReference type="SUPFAM" id="SSF49764">
    <property type="entry name" value="HSP20-like chaperones"/>
    <property type="match status" value="1"/>
</dbReference>
<dbReference type="Gene3D" id="2.60.40.790">
    <property type="match status" value="1"/>
</dbReference>
<dbReference type="OrthoDB" id="8794599at2"/>
<evidence type="ECO:0000256" key="2">
    <source>
        <dbReference type="RuleBase" id="RU003616"/>
    </source>
</evidence>